<protein>
    <submittedName>
        <fullName evidence="2">ABC-type Fe3+-hydroxamate transport system, periplasmic component</fullName>
    </submittedName>
</protein>
<dbReference type="InParanoid" id="L0A972"/>
<organism evidence="2 3">
    <name type="scientific">Caldisphaera lagunensis (strain DSM 15908 / JCM 11604 / ANMR 0165 / IC-154)</name>
    <dbReference type="NCBI Taxonomy" id="1056495"/>
    <lineage>
        <taxon>Archaea</taxon>
        <taxon>Thermoproteota</taxon>
        <taxon>Thermoprotei</taxon>
        <taxon>Acidilobales</taxon>
        <taxon>Caldisphaeraceae</taxon>
        <taxon>Caldisphaera</taxon>
    </lineage>
</organism>
<evidence type="ECO:0000313" key="3">
    <source>
        <dbReference type="Proteomes" id="UP000010469"/>
    </source>
</evidence>
<dbReference type="OrthoDB" id="24039at2157"/>
<accession>L0A972</accession>
<dbReference type="SUPFAM" id="SSF53807">
    <property type="entry name" value="Helical backbone' metal receptor"/>
    <property type="match status" value="1"/>
</dbReference>
<dbReference type="PANTHER" id="PTHR30535:SF34">
    <property type="entry name" value="MOLYBDATE-BINDING PROTEIN MOLA"/>
    <property type="match status" value="1"/>
</dbReference>
<gene>
    <name evidence="2" type="ordered locus">Calag_0191</name>
</gene>
<dbReference type="PROSITE" id="PS50983">
    <property type="entry name" value="FE_B12_PBP"/>
    <property type="match status" value="1"/>
</dbReference>
<dbReference type="STRING" id="1056495.Calag_0191"/>
<dbReference type="Proteomes" id="UP000010469">
    <property type="component" value="Chromosome"/>
</dbReference>
<proteinExistence type="predicted"/>
<dbReference type="AlphaFoldDB" id="L0A972"/>
<dbReference type="Pfam" id="PF01497">
    <property type="entry name" value="Peripla_BP_2"/>
    <property type="match status" value="1"/>
</dbReference>
<name>L0A972_CALLD</name>
<dbReference type="eggNOG" id="arCOG04233">
    <property type="taxonomic scope" value="Archaea"/>
</dbReference>
<dbReference type="PANTHER" id="PTHR30535">
    <property type="entry name" value="VITAMIN B12-BINDING PROTEIN"/>
    <property type="match status" value="1"/>
</dbReference>
<evidence type="ECO:0000259" key="1">
    <source>
        <dbReference type="PROSITE" id="PS50983"/>
    </source>
</evidence>
<sequence length="407" mass="45326" precursor="true">MTQGKLFTLSLVLFLIFLFSISLISFYEIKTLSSEILSLRSSISSMNSSLLLQQNKLNNYLNLTISSINNVSHDLAYEVNNINKTLNEKINVLKIETSFPVLIVDALNKTVYIPYQPHRIVSLDPSSTLDILALGYGKYLVGVDNDSIYYLPYPYNNTIFQLYKNKTVTDIGSTYTGADIEQILALRPDLVIGSEGWGYDNYISEILNQYGIPVLLLPSMNSISDIYKSVLMTGEAIGNGYKASILVYNMSSEIFNITNKVINVKPINVTIIGWINPTYATGGNNFINSLISLANGRNIFSNISGWPVISPEELLNANPSVIIIVSNYFNQTSLYQWLNSSIGNAYLNINAIKNNRVYVISGYYQSIIDEPSVYAPLALKLIAEILYPSNFNVTVPNNINPSNFNLG</sequence>
<dbReference type="InterPro" id="IPR050902">
    <property type="entry name" value="ABC_Transporter_SBP"/>
</dbReference>
<keyword evidence="3" id="KW-1185">Reference proteome</keyword>
<feature type="domain" description="Fe/B12 periplasmic-binding" evidence="1">
    <location>
        <begin position="119"/>
        <end position="390"/>
    </location>
</feature>
<reference evidence="3" key="1">
    <citation type="submission" date="2012-03" db="EMBL/GenBank/DDBJ databases">
        <title>Complete genome of Caldisphaera lagunensis DSM 15908.</title>
        <authorList>
            <person name="Lucas S."/>
            <person name="Copeland A."/>
            <person name="Lapidus A."/>
            <person name="Glavina del Rio T."/>
            <person name="Dalin E."/>
            <person name="Tice H."/>
            <person name="Bruce D."/>
            <person name="Goodwin L."/>
            <person name="Pitluck S."/>
            <person name="Peters L."/>
            <person name="Mikhailova N."/>
            <person name="Teshima H."/>
            <person name="Kyrpides N."/>
            <person name="Mavromatis K."/>
            <person name="Ivanova N."/>
            <person name="Brettin T."/>
            <person name="Detter J.C."/>
            <person name="Han C."/>
            <person name="Larimer F."/>
            <person name="Land M."/>
            <person name="Hauser L."/>
            <person name="Markowitz V."/>
            <person name="Cheng J.-F."/>
            <person name="Hugenholtz P."/>
            <person name="Woyke T."/>
            <person name="Wu D."/>
            <person name="Spring S."/>
            <person name="Schroeder M."/>
            <person name="Brambilla E."/>
            <person name="Klenk H.-P."/>
            <person name="Eisen J.A."/>
        </authorList>
    </citation>
    <scope>NUCLEOTIDE SEQUENCE [LARGE SCALE GENOMIC DNA]</scope>
    <source>
        <strain evidence="3">DSM 15908 / JCM 11604 / IC-154</strain>
    </source>
</reference>
<dbReference type="RefSeq" id="WP_015231872.1">
    <property type="nucleotide sequence ID" value="NC_019791.1"/>
</dbReference>
<dbReference type="EMBL" id="CP003378">
    <property type="protein sequence ID" value="AFZ69974.1"/>
    <property type="molecule type" value="Genomic_DNA"/>
</dbReference>
<evidence type="ECO:0000313" key="2">
    <source>
        <dbReference type="EMBL" id="AFZ69974.1"/>
    </source>
</evidence>
<dbReference type="HOGENOM" id="CLU_038034_2_8_2"/>
<dbReference type="KEGG" id="clg:Calag_0191"/>
<dbReference type="GeneID" id="14211451"/>
<dbReference type="InterPro" id="IPR002491">
    <property type="entry name" value="ABC_transptr_periplasmic_BD"/>
</dbReference>
<dbReference type="Gene3D" id="3.40.50.1980">
    <property type="entry name" value="Nitrogenase molybdenum iron protein domain"/>
    <property type="match status" value="2"/>
</dbReference>